<protein>
    <submittedName>
        <fullName evidence="2">Uncharacterized protein</fullName>
    </submittedName>
</protein>
<dbReference type="Proteomes" id="UP000249264">
    <property type="component" value="Chromosome 1"/>
</dbReference>
<name>A0A2X4RXR4_9CORY</name>
<feature type="transmembrane region" description="Helical" evidence="1">
    <location>
        <begin position="68"/>
        <end position="86"/>
    </location>
</feature>
<evidence type="ECO:0000313" key="2">
    <source>
        <dbReference type="EMBL" id="SQI01100.1"/>
    </source>
</evidence>
<accession>A0A2X4RXR4</accession>
<dbReference type="OrthoDB" id="4420974at2"/>
<reference evidence="2 3" key="1">
    <citation type="submission" date="2018-06" db="EMBL/GenBank/DDBJ databases">
        <authorList>
            <consortium name="Pathogen Informatics"/>
            <person name="Doyle S."/>
        </authorList>
    </citation>
    <scope>NUCLEOTIDE SEQUENCE [LARGE SCALE GENOMIC DNA]</scope>
    <source>
        <strain evidence="2 3">NCTC10288</strain>
    </source>
</reference>
<evidence type="ECO:0000256" key="1">
    <source>
        <dbReference type="SAM" id="Phobius"/>
    </source>
</evidence>
<keyword evidence="1" id="KW-1133">Transmembrane helix</keyword>
<dbReference type="AlphaFoldDB" id="A0A2X4RXR4"/>
<dbReference type="EMBL" id="LS483460">
    <property type="protein sequence ID" value="SQI01100.1"/>
    <property type="molecule type" value="Genomic_DNA"/>
</dbReference>
<dbReference type="KEGG" id="cmin:NCTC10288_02430"/>
<organism evidence="2 3">
    <name type="scientific">Corynebacterium minutissimum</name>
    <dbReference type="NCBI Taxonomy" id="38301"/>
    <lineage>
        <taxon>Bacteria</taxon>
        <taxon>Bacillati</taxon>
        <taxon>Actinomycetota</taxon>
        <taxon>Actinomycetes</taxon>
        <taxon>Mycobacteriales</taxon>
        <taxon>Corynebacteriaceae</taxon>
        <taxon>Corynebacterium</taxon>
    </lineage>
</organism>
<sequence>MLYLVPGALAGITFYVILTAVSWAIEKAWPQCHLGAHSRLVIHCLVAIAFSIFLALPGGGGNGATHLQISGFLLAGCVLSFVTAAWDRSKAATNDPQK</sequence>
<keyword evidence="1" id="KW-0812">Transmembrane</keyword>
<evidence type="ECO:0000313" key="3">
    <source>
        <dbReference type="Proteomes" id="UP000249264"/>
    </source>
</evidence>
<proteinExistence type="predicted"/>
<gene>
    <name evidence="2" type="ORF">NCTC10288_02430</name>
</gene>
<feature type="transmembrane region" description="Helical" evidence="1">
    <location>
        <begin position="37"/>
        <end position="56"/>
    </location>
</feature>
<feature type="transmembrane region" description="Helical" evidence="1">
    <location>
        <begin position="6"/>
        <end position="25"/>
    </location>
</feature>
<keyword evidence="1" id="KW-0472">Membrane</keyword>